<evidence type="ECO:0000256" key="1">
    <source>
        <dbReference type="ARBA" id="ARBA00023125"/>
    </source>
</evidence>
<feature type="domain" description="HTH tetR-type" evidence="3">
    <location>
        <begin position="12"/>
        <end position="72"/>
    </location>
</feature>
<dbReference type="Pfam" id="PF17937">
    <property type="entry name" value="TetR_C_28"/>
    <property type="match status" value="1"/>
</dbReference>
<dbReference type="AlphaFoldDB" id="A0A2T5B1C4"/>
<dbReference type="InterPro" id="IPR041479">
    <property type="entry name" value="TetR_CgmR_C"/>
</dbReference>
<dbReference type="PANTHER" id="PTHR30055">
    <property type="entry name" value="HTH-TYPE TRANSCRIPTIONAL REGULATOR RUTR"/>
    <property type="match status" value="1"/>
</dbReference>
<dbReference type="Proteomes" id="UP000241247">
    <property type="component" value="Unassembled WGS sequence"/>
</dbReference>
<gene>
    <name evidence="4" type="ORF">C7449_107193</name>
</gene>
<dbReference type="PANTHER" id="PTHR30055:SF148">
    <property type="entry name" value="TETR-FAMILY TRANSCRIPTIONAL REGULATOR"/>
    <property type="match status" value="1"/>
</dbReference>
<dbReference type="Gene3D" id="1.10.357.10">
    <property type="entry name" value="Tetracycline Repressor, domain 2"/>
    <property type="match status" value="1"/>
</dbReference>
<dbReference type="SUPFAM" id="SSF46689">
    <property type="entry name" value="Homeodomain-like"/>
    <property type="match status" value="1"/>
</dbReference>
<dbReference type="OrthoDB" id="9809772at2"/>
<dbReference type="InterPro" id="IPR001647">
    <property type="entry name" value="HTH_TetR"/>
</dbReference>
<evidence type="ECO:0000256" key="2">
    <source>
        <dbReference type="PROSITE-ProRule" id="PRU00335"/>
    </source>
</evidence>
<keyword evidence="1 2" id="KW-0238">DNA-binding</keyword>
<dbReference type="SUPFAM" id="SSF48498">
    <property type="entry name" value="Tetracyclin repressor-like, C-terminal domain"/>
    <property type="match status" value="1"/>
</dbReference>
<keyword evidence="5" id="KW-1185">Reference proteome</keyword>
<reference evidence="4 5" key="1">
    <citation type="submission" date="2018-04" db="EMBL/GenBank/DDBJ databases">
        <title>Genomic Encyclopedia of Type Strains, Phase IV (KMG-IV): sequencing the most valuable type-strain genomes for metagenomic binning, comparative biology and taxonomic classification.</title>
        <authorList>
            <person name="Goeker M."/>
        </authorList>
    </citation>
    <scope>NUCLEOTIDE SEQUENCE [LARGE SCALE GENOMIC DNA]</scope>
    <source>
        <strain evidence="4 5">DSM 7138</strain>
    </source>
</reference>
<evidence type="ECO:0000259" key="3">
    <source>
        <dbReference type="PROSITE" id="PS50977"/>
    </source>
</evidence>
<evidence type="ECO:0000313" key="5">
    <source>
        <dbReference type="Proteomes" id="UP000241247"/>
    </source>
</evidence>
<dbReference type="InterPro" id="IPR036271">
    <property type="entry name" value="Tet_transcr_reg_TetR-rel_C_sf"/>
</dbReference>
<feature type="DNA-binding region" description="H-T-H motif" evidence="2">
    <location>
        <begin position="35"/>
        <end position="54"/>
    </location>
</feature>
<dbReference type="PRINTS" id="PR00455">
    <property type="entry name" value="HTHTETR"/>
</dbReference>
<sequence>MSIAHQRKKQPEAVRQQLLEAAASLCLEKGAGSLTLDAVAAAAGVSKGGLLHHFPNKAALLDGLLDDLMERLDAAIREAMRSDPEPHGRYTRAYLQACFVPGGMAEEGRWKAMTMALLGEPNLRRRWRRWVEEQSVLHAGTDASIDCELVRFAVDGLWLGSVLESHAMPPERARMLARRLTELSYS</sequence>
<proteinExistence type="predicted"/>
<dbReference type="GO" id="GO:0003700">
    <property type="term" value="F:DNA-binding transcription factor activity"/>
    <property type="evidence" value="ECO:0007669"/>
    <property type="project" value="TreeGrafter"/>
</dbReference>
<dbReference type="InterPro" id="IPR009057">
    <property type="entry name" value="Homeodomain-like_sf"/>
</dbReference>
<evidence type="ECO:0000313" key="4">
    <source>
        <dbReference type="EMBL" id="PTM92779.1"/>
    </source>
</evidence>
<organism evidence="4 5">
    <name type="scientific">Mycoplana dimorpha</name>
    <dbReference type="NCBI Taxonomy" id="28320"/>
    <lineage>
        <taxon>Bacteria</taxon>
        <taxon>Pseudomonadati</taxon>
        <taxon>Pseudomonadota</taxon>
        <taxon>Alphaproteobacteria</taxon>
        <taxon>Hyphomicrobiales</taxon>
        <taxon>Rhizobiaceae</taxon>
        <taxon>Mycoplana</taxon>
    </lineage>
</organism>
<dbReference type="GO" id="GO:0000976">
    <property type="term" value="F:transcription cis-regulatory region binding"/>
    <property type="evidence" value="ECO:0007669"/>
    <property type="project" value="TreeGrafter"/>
</dbReference>
<dbReference type="PROSITE" id="PS50977">
    <property type="entry name" value="HTH_TETR_2"/>
    <property type="match status" value="1"/>
</dbReference>
<comment type="caution">
    <text evidence="4">The sequence shown here is derived from an EMBL/GenBank/DDBJ whole genome shotgun (WGS) entry which is preliminary data.</text>
</comment>
<dbReference type="EMBL" id="PZZZ01000007">
    <property type="protein sequence ID" value="PTM92779.1"/>
    <property type="molecule type" value="Genomic_DNA"/>
</dbReference>
<name>A0A2T5B1C4_MYCDI</name>
<dbReference type="Pfam" id="PF00440">
    <property type="entry name" value="TetR_N"/>
    <property type="match status" value="1"/>
</dbReference>
<accession>A0A2T5B1C4</accession>
<protein>
    <submittedName>
        <fullName evidence="4">TetR family transcriptional regulator</fullName>
    </submittedName>
</protein>
<dbReference type="RefSeq" id="WP_108004144.1">
    <property type="nucleotide sequence ID" value="NZ_JBHEEX010000010.1"/>
</dbReference>
<dbReference type="InterPro" id="IPR050109">
    <property type="entry name" value="HTH-type_TetR-like_transc_reg"/>
</dbReference>